<dbReference type="EMBL" id="BNCO01000027">
    <property type="protein sequence ID" value="GIL57177.1"/>
    <property type="molecule type" value="Genomic_DNA"/>
</dbReference>
<protein>
    <recommendedName>
        <fullName evidence="2">Arrestin C-terminal-like domain-containing protein</fullName>
    </recommendedName>
</protein>
<feature type="region of interest" description="Disordered" evidence="1">
    <location>
        <begin position="403"/>
        <end position="424"/>
    </location>
</feature>
<dbReference type="PANTHER" id="PTHR11188">
    <property type="entry name" value="ARRESTIN DOMAIN CONTAINING PROTEIN"/>
    <property type="match status" value="1"/>
</dbReference>
<evidence type="ECO:0000313" key="4">
    <source>
        <dbReference type="Proteomes" id="UP000747399"/>
    </source>
</evidence>
<keyword evidence="4" id="KW-1185">Reference proteome</keyword>
<dbReference type="SMART" id="SM01017">
    <property type="entry name" value="Arrestin_C"/>
    <property type="match status" value="1"/>
</dbReference>
<feature type="domain" description="Arrestin C-terminal-like" evidence="2">
    <location>
        <begin position="233"/>
        <end position="365"/>
    </location>
</feature>
<comment type="caution">
    <text evidence="3">The sequence shown here is derived from an EMBL/GenBank/DDBJ whole genome shotgun (WGS) entry which is preliminary data.</text>
</comment>
<sequence length="424" mass="46772">MGTAFSSGNNVAVWCEKPDYYSGEVVQGHVLLNVCQAFVATSVMVEVKGYEKTSWEEITVHEQYVHGPPHSCHHKHHHLNGHKNDHCHDQGKGNRNDQGHWCKTERRQLCFSRNDFFKVAVPLHHFNANLPVQPGQYQFPFRVALPATLPGTFRYDCDSSQQGVNRLHRHVVGKIHYKVKASVLKSTRVLGLVDVATNLAGRQEIVVRQRMIRPPSELTAERVTNVRMCCLWGQGMVIIRVRAVKDAFVAGETVLMLLEIENHTNLAFNDVSVSVERIVNLMASGSQHTVTDRITKQKFPGLPKSTTYVSENARRMALQLPISLVPTTSGGLIKCSYQACLELSAGLLTNNARLVVPLTIYAAPPPHEAYSMAPPAFWHPQMVAPAVEVAVGVPVVTMQSPIPSAPPEPGPAKGMPNPTYAGAI</sequence>
<dbReference type="Proteomes" id="UP000747399">
    <property type="component" value="Unassembled WGS sequence"/>
</dbReference>
<accession>A0A8J4BAW8</accession>
<name>A0A8J4BAW8_9CHLO</name>
<dbReference type="GO" id="GO:0005737">
    <property type="term" value="C:cytoplasm"/>
    <property type="evidence" value="ECO:0007669"/>
    <property type="project" value="TreeGrafter"/>
</dbReference>
<organism evidence="3 4">
    <name type="scientific">Volvox africanus</name>
    <dbReference type="NCBI Taxonomy" id="51714"/>
    <lineage>
        <taxon>Eukaryota</taxon>
        <taxon>Viridiplantae</taxon>
        <taxon>Chlorophyta</taxon>
        <taxon>core chlorophytes</taxon>
        <taxon>Chlorophyceae</taxon>
        <taxon>CS clade</taxon>
        <taxon>Chlamydomonadales</taxon>
        <taxon>Volvocaceae</taxon>
        <taxon>Volvox</taxon>
    </lineage>
</organism>
<dbReference type="AlphaFoldDB" id="A0A8J4BAW8"/>
<dbReference type="InterPro" id="IPR014756">
    <property type="entry name" value="Ig_E-set"/>
</dbReference>
<gene>
    <name evidence="3" type="ORF">Vafri_12478</name>
</gene>
<evidence type="ECO:0000259" key="2">
    <source>
        <dbReference type="SMART" id="SM01017"/>
    </source>
</evidence>
<evidence type="ECO:0000313" key="3">
    <source>
        <dbReference type="EMBL" id="GIL57177.1"/>
    </source>
</evidence>
<dbReference type="SUPFAM" id="SSF81296">
    <property type="entry name" value="E set domains"/>
    <property type="match status" value="2"/>
</dbReference>
<reference evidence="3" key="1">
    <citation type="journal article" date="2021" name="Proc. Natl. Acad. Sci. U.S.A.">
        <title>Three genomes in the algal genus Volvox reveal the fate of a haploid sex-determining region after a transition to homothallism.</title>
        <authorList>
            <person name="Yamamoto K."/>
            <person name="Hamaji T."/>
            <person name="Kawai-Toyooka H."/>
            <person name="Matsuzaki R."/>
            <person name="Takahashi F."/>
            <person name="Nishimura Y."/>
            <person name="Kawachi M."/>
            <person name="Noguchi H."/>
            <person name="Minakuchi Y."/>
            <person name="Umen J.G."/>
            <person name="Toyoda A."/>
            <person name="Nozaki H."/>
        </authorList>
    </citation>
    <scope>NUCLEOTIDE SEQUENCE</scope>
    <source>
        <strain evidence="3">NIES-3780</strain>
    </source>
</reference>
<dbReference type="InterPro" id="IPR014752">
    <property type="entry name" value="Arrestin-like_C"/>
</dbReference>
<dbReference type="Gene3D" id="2.60.40.640">
    <property type="match status" value="2"/>
</dbReference>
<dbReference type="InterPro" id="IPR011021">
    <property type="entry name" value="Arrestin-like_N"/>
</dbReference>
<dbReference type="Pfam" id="PF00339">
    <property type="entry name" value="Arrestin_N"/>
    <property type="match status" value="1"/>
</dbReference>
<dbReference type="InterPro" id="IPR050357">
    <property type="entry name" value="Arrestin_domain-protein"/>
</dbReference>
<dbReference type="PANTHER" id="PTHR11188:SF17">
    <property type="entry name" value="FI21816P1"/>
    <property type="match status" value="1"/>
</dbReference>
<evidence type="ECO:0000256" key="1">
    <source>
        <dbReference type="SAM" id="MobiDB-lite"/>
    </source>
</evidence>
<dbReference type="Pfam" id="PF02752">
    <property type="entry name" value="Arrestin_C"/>
    <property type="match status" value="1"/>
</dbReference>
<dbReference type="GO" id="GO:0015031">
    <property type="term" value="P:protein transport"/>
    <property type="evidence" value="ECO:0007669"/>
    <property type="project" value="TreeGrafter"/>
</dbReference>
<proteinExistence type="predicted"/>
<dbReference type="InterPro" id="IPR011022">
    <property type="entry name" value="Arrestin_C-like"/>
</dbReference>